<evidence type="ECO:0000313" key="2">
    <source>
        <dbReference type="EMBL" id="BBZ25274.1"/>
    </source>
</evidence>
<sequence length="67" mass="6425">MGAKYPTANINGGAGGIGGDGGAGGNGGAAGALNNGTGNGQGDGWADGRWSVATGGTVGRRDRHRRW</sequence>
<gene>
    <name evidence="2" type="ORF">MHIB_36920</name>
</gene>
<dbReference type="EMBL" id="AP022609">
    <property type="protein sequence ID" value="BBZ25274.1"/>
    <property type="molecule type" value="Genomic_DNA"/>
</dbReference>
<accession>A0A7I7X6T7</accession>
<dbReference type="KEGG" id="mhib:MHIB_36920"/>
<keyword evidence="3" id="KW-1185">Reference proteome</keyword>
<name>A0A7I7X6T7_9MYCO</name>
<feature type="region of interest" description="Disordered" evidence="1">
    <location>
        <begin position="40"/>
        <end position="67"/>
    </location>
</feature>
<proteinExistence type="predicted"/>
<dbReference type="Proteomes" id="UP000467260">
    <property type="component" value="Chromosome"/>
</dbReference>
<reference evidence="2 3" key="1">
    <citation type="journal article" date="2019" name="Emerg. Microbes Infect.">
        <title>Comprehensive subspecies identification of 175 nontuberculous mycobacteria species based on 7547 genomic profiles.</title>
        <authorList>
            <person name="Matsumoto Y."/>
            <person name="Kinjo T."/>
            <person name="Motooka D."/>
            <person name="Nabeya D."/>
            <person name="Jung N."/>
            <person name="Uechi K."/>
            <person name="Horii T."/>
            <person name="Iida T."/>
            <person name="Fujita J."/>
            <person name="Nakamura S."/>
        </authorList>
    </citation>
    <scope>NUCLEOTIDE SEQUENCE [LARGE SCALE GENOMIC DNA]</scope>
    <source>
        <strain evidence="2 3">JCM 13571</strain>
    </source>
</reference>
<evidence type="ECO:0000256" key="1">
    <source>
        <dbReference type="SAM" id="MobiDB-lite"/>
    </source>
</evidence>
<organism evidence="2 3">
    <name type="scientific">Mycolicibacter hiberniae</name>
    <dbReference type="NCBI Taxonomy" id="29314"/>
    <lineage>
        <taxon>Bacteria</taxon>
        <taxon>Bacillati</taxon>
        <taxon>Actinomycetota</taxon>
        <taxon>Actinomycetes</taxon>
        <taxon>Mycobacteriales</taxon>
        <taxon>Mycobacteriaceae</taxon>
        <taxon>Mycolicibacter</taxon>
    </lineage>
</organism>
<protein>
    <submittedName>
        <fullName evidence="2">Uncharacterized protein</fullName>
    </submittedName>
</protein>
<dbReference type="AlphaFoldDB" id="A0A7I7X6T7"/>
<evidence type="ECO:0000313" key="3">
    <source>
        <dbReference type="Proteomes" id="UP000467260"/>
    </source>
</evidence>